<dbReference type="Proteomes" id="UP001150907">
    <property type="component" value="Unassembled WGS sequence"/>
</dbReference>
<feature type="region of interest" description="Disordered" evidence="6">
    <location>
        <begin position="70"/>
        <end position="89"/>
    </location>
</feature>
<dbReference type="InterPro" id="IPR015421">
    <property type="entry name" value="PyrdxlP-dep_Trfase_major"/>
</dbReference>
<keyword evidence="3" id="KW-0032">Aminotransferase</keyword>
<proteinExistence type="inferred from homology"/>
<evidence type="ECO:0000313" key="9">
    <source>
        <dbReference type="Proteomes" id="UP001150907"/>
    </source>
</evidence>
<comment type="similarity">
    <text evidence="2">Belongs to the class-I pyridoxal-phosphate-dependent aminotransferase family.</text>
</comment>
<keyword evidence="5" id="KW-0663">Pyridoxal phosphate</keyword>
<dbReference type="OrthoDB" id="691673at2759"/>
<keyword evidence="4" id="KW-0808">Transferase</keyword>
<dbReference type="InterPro" id="IPR004839">
    <property type="entry name" value="Aminotransferase_I/II_large"/>
</dbReference>
<accession>A0A9W8BJL7</accession>
<dbReference type="SUPFAM" id="SSF53383">
    <property type="entry name" value="PLP-dependent transferases"/>
    <property type="match status" value="1"/>
</dbReference>
<sequence length="512" mass="55498">MSPNVVEPDNSTALPMPMDLTSLFVPSMRGPQKSAFKSVMGNPTLAMINMAGGVPHPSTFPILQLRATVKSPGSTSTSSDRHSTLELEKSRRCQSTESLDELLQYGDGCGVDSYCAFLRRYTQRVHRPLYAEWGVIASCGNTDAIGKAVSLFCEPGDTILVERWTFPGALSSLAAARVKPVPVAMDGEGMLPEELDRTCRKWSGAAAPRAVYLVPTGQNPTGTTMSLARRKAIYAVAQKHNLAIIEDDPYYFLQLPLLVGTSNDATPDSLSDLQQQQQQQQKGALVPSLLSLDVDGRVIRLDSFSKVLAPNLRSGWITAPTYILDKLQILNESTILQPSGLSQGLISKLLNDTWGLDGWEAHLCELRAVYTYRRNLFIRAVDRHLSGLVEYTVPAAGMFLWMKLNLGHATADPAAMSQLLGSMKKFGVMMAPGMPFSSTGSVVDTAESGPAQPEHYLRAAFALVDIDMFEPALKRLAQAMAAVRAEHSQPLPDLVPATGIPSTVVDHSAITN</sequence>
<dbReference type="PANTHER" id="PTHR42790:SF1">
    <property type="entry name" value="AROMATIC AMINO ACID AMINOTRANSFERASE, HYPOTHETICAL (EUROFUNG)"/>
    <property type="match status" value="1"/>
</dbReference>
<evidence type="ECO:0000256" key="5">
    <source>
        <dbReference type="ARBA" id="ARBA00022898"/>
    </source>
</evidence>
<comment type="caution">
    <text evidence="8">The sequence shown here is derived from an EMBL/GenBank/DDBJ whole genome shotgun (WGS) entry which is preliminary data.</text>
</comment>
<keyword evidence="9" id="KW-1185">Reference proteome</keyword>
<name>A0A9W8BJL7_9FUNG</name>
<gene>
    <name evidence="8" type="ORF">H4R26_002018</name>
</gene>
<evidence type="ECO:0000256" key="4">
    <source>
        <dbReference type="ARBA" id="ARBA00022679"/>
    </source>
</evidence>
<evidence type="ECO:0000256" key="1">
    <source>
        <dbReference type="ARBA" id="ARBA00001933"/>
    </source>
</evidence>
<feature type="compositionally biased region" description="Basic and acidic residues" evidence="6">
    <location>
        <begin position="79"/>
        <end position="89"/>
    </location>
</feature>
<protein>
    <recommendedName>
        <fullName evidence="7">Aminotransferase class I/classII large domain-containing protein</fullName>
    </recommendedName>
</protein>
<evidence type="ECO:0000256" key="6">
    <source>
        <dbReference type="SAM" id="MobiDB-lite"/>
    </source>
</evidence>
<dbReference type="GO" id="GO:0030170">
    <property type="term" value="F:pyridoxal phosphate binding"/>
    <property type="evidence" value="ECO:0007669"/>
    <property type="project" value="InterPro"/>
</dbReference>
<evidence type="ECO:0000256" key="2">
    <source>
        <dbReference type="ARBA" id="ARBA00007441"/>
    </source>
</evidence>
<dbReference type="Pfam" id="PF00155">
    <property type="entry name" value="Aminotran_1_2"/>
    <property type="match status" value="1"/>
</dbReference>
<organism evidence="8 9">
    <name type="scientific">Coemansia thaxteri</name>
    <dbReference type="NCBI Taxonomy" id="2663907"/>
    <lineage>
        <taxon>Eukaryota</taxon>
        <taxon>Fungi</taxon>
        <taxon>Fungi incertae sedis</taxon>
        <taxon>Zoopagomycota</taxon>
        <taxon>Kickxellomycotina</taxon>
        <taxon>Kickxellomycetes</taxon>
        <taxon>Kickxellales</taxon>
        <taxon>Kickxellaceae</taxon>
        <taxon>Coemansia</taxon>
    </lineage>
</organism>
<reference evidence="8" key="1">
    <citation type="submission" date="2022-07" db="EMBL/GenBank/DDBJ databases">
        <title>Phylogenomic reconstructions and comparative analyses of Kickxellomycotina fungi.</title>
        <authorList>
            <person name="Reynolds N.K."/>
            <person name="Stajich J.E."/>
            <person name="Barry K."/>
            <person name="Grigoriev I.V."/>
            <person name="Crous P."/>
            <person name="Smith M.E."/>
        </authorList>
    </citation>
    <scope>NUCLEOTIDE SEQUENCE</scope>
    <source>
        <strain evidence="8">IMI 214461</strain>
    </source>
</reference>
<dbReference type="InterPro" id="IPR015424">
    <property type="entry name" value="PyrdxlP-dep_Trfase"/>
</dbReference>
<evidence type="ECO:0000313" key="8">
    <source>
        <dbReference type="EMBL" id="KAJ2005319.1"/>
    </source>
</evidence>
<evidence type="ECO:0000256" key="3">
    <source>
        <dbReference type="ARBA" id="ARBA00022576"/>
    </source>
</evidence>
<dbReference type="InterPro" id="IPR050859">
    <property type="entry name" value="Class-I_PLP-dep_aminotransf"/>
</dbReference>
<dbReference type="GO" id="GO:1901605">
    <property type="term" value="P:alpha-amino acid metabolic process"/>
    <property type="evidence" value="ECO:0007669"/>
    <property type="project" value="TreeGrafter"/>
</dbReference>
<dbReference type="PANTHER" id="PTHR42790">
    <property type="entry name" value="AMINOTRANSFERASE"/>
    <property type="match status" value="1"/>
</dbReference>
<comment type="cofactor">
    <cofactor evidence="1">
        <name>pyridoxal 5'-phosphate</name>
        <dbReference type="ChEBI" id="CHEBI:597326"/>
    </cofactor>
</comment>
<dbReference type="GO" id="GO:0008483">
    <property type="term" value="F:transaminase activity"/>
    <property type="evidence" value="ECO:0007669"/>
    <property type="project" value="UniProtKB-KW"/>
</dbReference>
<evidence type="ECO:0000259" key="7">
    <source>
        <dbReference type="Pfam" id="PF00155"/>
    </source>
</evidence>
<dbReference type="AlphaFoldDB" id="A0A9W8BJL7"/>
<dbReference type="CDD" id="cd00609">
    <property type="entry name" value="AAT_like"/>
    <property type="match status" value="1"/>
</dbReference>
<dbReference type="EMBL" id="JANBQF010000108">
    <property type="protein sequence ID" value="KAJ2005319.1"/>
    <property type="molecule type" value="Genomic_DNA"/>
</dbReference>
<feature type="domain" description="Aminotransferase class I/classII large" evidence="7">
    <location>
        <begin position="100"/>
        <end position="442"/>
    </location>
</feature>
<dbReference type="Gene3D" id="3.40.640.10">
    <property type="entry name" value="Type I PLP-dependent aspartate aminotransferase-like (Major domain)"/>
    <property type="match status" value="1"/>
</dbReference>